<dbReference type="AlphaFoldDB" id="A0A543KH49"/>
<dbReference type="SUPFAM" id="SSF52540">
    <property type="entry name" value="P-loop containing nucleoside triphosphate hydrolases"/>
    <property type="match status" value="1"/>
</dbReference>
<dbReference type="Gene3D" id="3.20.20.70">
    <property type="entry name" value="Aldolase class I"/>
    <property type="match status" value="1"/>
</dbReference>
<dbReference type="RefSeq" id="WP_170207156.1">
    <property type="nucleotide sequence ID" value="NZ_VFPT01000001.1"/>
</dbReference>
<dbReference type="InterPro" id="IPR002197">
    <property type="entry name" value="HTH_Fis"/>
</dbReference>
<dbReference type="InterPro" id="IPR013785">
    <property type="entry name" value="Aldolase_TIM"/>
</dbReference>
<dbReference type="InterPro" id="IPR009215">
    <property type="entry name" value="TIM-br_IGPS-like"/>
</dbReference>
<evidence type="ECO:0000256" key="4">
    <source>
        <dbReference type="ARBA" id="ARBA00023015"/>
    </source>
</evidence>
<reference evidence="7 8" key="1">
    <citation type="submission" date="2019-06" db="EMBL/GenBank/DDBJ databases">
        <title>Genomic Encyclopedia of Archaeal and Bacterial Type Strains, Phase II (KMG-II): from individual species to whole genera.</title>
        <authorList>
            <person name="Goeker M."/>
        </authorList>
    </citation>
    <scope>NUCLEOTIDE SEQUENCE [LARGE SCALE GENOMIC DNA]</scope>
    <source>
        <strain evidence="7 8">DSM 18423</strain>
    </source>
</reference>
<protein>
    <submittedName>
        <fullName evidence="7">Putative TIM-barrel enzyme</fullName>
    </submittedName>
</protein>
<dbReference type="GO" id="GO:0003824">
    <property type="term" value="F:catalytic activity"/>
    <property type="evidence" value="ECO:0007669"/>
    <property type="project" value="InterPro"/>
</dbReference>
<feature type="domain" description="Sigma-54 factor interaction" evidence="6">
    <location>
        <begin position="293"/>
        <end position="506"/>
    </location>
</feature>
<dbReference type="Pfam" id="PF09370">
    <property type="entry name" value="PEP_hydrolase"/>
    <property type="match status" value="1"/>
</dbReference>
<keyword evidence="4" id="KW-0805">Transcription regulation</keyword>
<keyword evidence="8" id="KW-1185">Reference proteome</keyword>
<evidence type="ECO:0000256" key="1">
    <source>
        <dbReference type="ARBA" id="ARBA00022741"/>
    </source>
</evidence>
<keyword evidence="3" id="KW-0902">Two-component regulatory system</keyword>
<evidence type="ECO:0000256" key="3">
    <source>
        <dbReference type="ARBA" id="ARBA00023012"/>
    </source>
</evidence>
<dbReference type="GO" id="GO:0006355">
    <property type="term" value="P:regulation of DNA-templated transcription"/>
    <property type="evidence" value="ECO:0007669"/>
    <property type="project" value="InterPro"/>
</dbReference>
<evidence type="ECO:0000256" key="5">
    <source>
        <dbReference type="ARBA" id="ARBA00023163"/>
    </source>
</evidence>
<evidence type="ECO:0000256" key="2">
    <source>
        <dbReference type="ARBA" id="ARBA00022840"/>
    </source>
</evidence>
<dbReference type="PANTHER" id="PTHR31862">
    <property type="entry name" value="UPF0261 DOMAIN PROTEIN (AFU_ORTHOLOGUE AFUA_1G10120)"/>
    <property type="match status" value="1"/>
</dbReference>
<evidence type="ECO:0000313" key="8">
    <source>
        <dbReference type="Proteomes" id="UP000320582"/>
    </source>
</evidence>
<keyword evidence="1" id="KW-0547">Nucleotide-binding</keyword>
<dbReference type="PANTHER" id="PTHR31862:SF1">
    <property type="entry name" value="UPF0261 DOMAIN PROTEIN (AFU_ORTHOLOGUE AFUA_1G10120)"/>
    <property type="match status" value="1"/>
</dbReference>
<dbReference type="InterPro" id="IPR002078">
    <property type="entry name" value="Sigma_54_int"/>
</dbReference>
<dbReference type="Pfam" id="PF02954">
    <property type="entry name" value="HTH_8"/>
    <property type="match status" value="1"/>
</dbReference>
<accession>A0A543KH49</accession>
<name>A0A543KH49_9RHOB</name>
<proteinExistence type="predicted"/>
<gene>
    <name evidence="7" type="ORF">BD293_3084</name>
</gene>
<comment type="caution">
    <text evidence="7">The sequence shown here is derived from an EMBL/GenBank/DDBJ whole genome shotgun (WGS) entry which is preliminary data.</text>
</comment>
<dbReference type="GO" id="GO:0005524">
    <property type="term" value="F:ATP binding"/>
    <property type="evidence" value="ECO:0007669"/>
    <property type="project" value="InterPro"/>
</dbReference>
<dbReference type="GO" id="GO:0043565">
    <property type="term" value="F:sequence-specific DNA binding"/>
    <property type="evidence" value="ECO:0007669"/>
    <property type="project" value="InterPro"/>
</dbReference>
<dbReference type="Gene3D" id="1.10.10.60">
    <property type="entry name" value="Homeodomain-like"/>
    <property type="match status" value="1"/>
</dbReference>
<dbReference type="Proteomes" id="UP000320582">
    <property type="component" value="Unassembled WGS sequence"/>
</dbReference>
<dbReference type="InterPro" id="IPR027417">
    <property type="entry name" value="P-loop_NTPase"/>
</dbReference>
<sequence>MTVALNHMLQKRAPGSGMLLIGGAIGVGMTAEAAVRGGADFLLALNAGRYRVMGAASLAALLPLSNANQFTDTFARREILDRVSVPVLFGASCFDPATSPEQLVQQACDVGYQGIVNFPSSIHFDGRFRQSLEEAGLGFAREAHMLALARRAGLLTLGYAKTRAEIAQLIEAEVAMICLNFGWNAGGVQSVAQSFTIAEAADRARRIFTSIRARAPETLCFVEGGPIINPDDMFRVCDEARADGYVGGSTLDRVPLEFSVTERTSAFKAFGLLKQANTAQTRELGRTARIAGIVGQSEFVLAVLEQVTRLAATRIPALICGEAGLGRGALARALHPLSERTGPLLTLRAANPKADPEALLFGEAPRRQGMLARSGATVVIENAEALSTVVQARLADWLEQDMPGLVGSLRDPAGPEHGARLVLVCQPEAGGEPALIAALAQCLQAGKIEIPPLRERPEDVPALARHRLAVLGGTRQISADGYRLLLAHGWPGNTPELRAVIDRAALHTEGNTIGSAALSAAIGHGPSGDGADDDALVQPLSERDWLLDALRRNRFRRGDTAAYLGVSRKTLYNKMRRMGLLE</sequence>
<keyword evidence="5" id="KW-0804">Transcription</keyword>
<dbReference type="PROSITE" id="PS50045">
    <property type="entry name" value="SIGMA54_INTERACT_4"/>
    <property type="match status" value="1"/>
</dbReference>
<organism evidence="7 8">
    <name type="scientific">Roseinatronobacter monicus</name>
    <dbReference type="NCBI Taxonomy" id="393481"/>
    <lineage>
        <taxon>Bacteria</taxon>
        <taxon>Pseudomonadati</taxon>
        <taxon>Pseudomonadota</taxon>
        <taxon>Alphaproteobacteria</taxon>
        <taxon>Rhodobacterales</taxon>
        <taxon>Paracoccaceae</taxon>
        <taxon>Roseinatronobacter</taxon>
    </lineage>
</organism>
<dbReference type="Gene3D" id="3.40.50.300">
    <property type="entry name" value="P-loop containing nucleotide triphosphate hydrolases"/>
    <property type="match status" value="1"/>
</dbReference>
<keyword evidence="2" id="KW-0067">ATP-binding</keyword>
<dbReference type="Pfam" id="PF00158">
    <property type="entry name" value="Sigma54_activat"/>
    <property type="match status" value="1"/>
</dbReference>
<dbReference type="GO" id="GO:0000160">
    <property type="term" value="P:phosphorelay signal transduction system"/>
    <property type="evidence" value="ECO:0007669"/>
    <property type="project" value="UniProtKB-KW"/>
</dbReference>
<dbReference type="EMBL" id="VFPT01000001">
    <property type="protein sequence ID" value="TQM94408.1"/>
    <property type="molecule type" value="Genomic_DNA"/>
</dbReference>
<dbReference type="InterPro" id="IPR009057">
    <property type="entry name" value="Homeodomain-like_sf"/>
</dbReference>
<evidence type="ECO:0000259" key="6">
    <source>
        <dbReference type="PROSITE" id="PS50045"/>
    </source>
</evidence>
<dbReference type="SUPFAM" id="SSF51621">
    <property type="entry name" value="Phosphoenolpyruvate/pyruvate domain"/>
    <property type="match status" value="1"/>
</dbReference>
<evidence type="ECO:0000313" key="7">
    <source>
        <dbReference type="EMBL" id="TQM94408.1"/>
    </source>
</evidence>
<dbReference type="Pfam" id="PF25601">
    <property type="entry name" value="AAA_lid_14"/>
    <property type="match status" value="1"/>
</dbReference>
<dbReference type="Gene3D" id="1.10.8.60">
    <property type="match status" value="1"/>
</dbReference>
<dbReference type="InterPro" id="IPR015813">
    <property type="entry name" value="Pyrv/PenolPyrv_kinase-like_dom"/>
</dbReference>
<dbReference type="InterPro" id="IPR058031">
    <property type="entry name" value="AAA_lid_NorR"/>
</dbReference>
<dbReference type="SUPFAM" id="SSF46689">
    <property type="entry name" value="Homeodomain-like"/>
    <property type="match status" value="1"/>
</dbReference>
<dbReference type="InterPro" id="IPR051353">
    <property type="entry name" value="Tobamovirus_resist_UPF0261"/>
</dbReference>